<dbReference type="AlphaFoldDB" id="A0A816HC93"/>
<sequence>MEEEEEIVQQRMFWCQWRPMSIQQQTKEQWANGFPRELLLIQMKEIISIEHQTKEQREEIMTQENK</sequence>
<keyword evidence="2" id="KW-1185">Reference proteome</keyword>
<proteinExistence type="predicted"/>
<evidence type="ECO:0000313" key="2">
    <source>
        <dbReference type="Proteomes" id="UP000663828"/>
    </source>
</evidence>
<organism evidence="1 2">
    <name type="scientific">Adineta ricciae</name>
    <name type="common">Rotifer</name>
    <dbReference type="NCBI Taxonomy" id="249248"/>
    <lineage>
        <taxon>Eukaryota</taxon>
        <taxon>Metazoa</taxon>
        <taxon>Spiralia</taxon>
        <taxon>Gnathifera</taxon>
        <taxon>Rotifera</taxon>
        <taxon>Eurotatoria</taxon>
        <taxon>Bdelloidea</taxon>
        <taxon>Adinetida</taxon>
        <taxon>Adinetidae</taxon>
        <taxon>Adineta</taxon>
    </lineage>
</organism>
<gene>
    <name evidence="1" type="ORF">XAT740_LOCUS62117</name>
</gene>
<reference evidence="1" key="1">
    <citation type="submission" date="2021-02" db="EMBL/GenBank/DDBJ databases">
        <authorList>
            <person name="Nowell W R."/>
        </authorList>
    </citation>
    <scope>NUCLEOTIDE SEQUENCE</scope>
</reference>
<evidence type="ECO:0000313" key="1">
    <source>
        <dbReference type="EMBL" id="CAF1686725.1"/>
    </source>
</evidence>
<dbReference type="EMBL" id="CAJNOR010017080">
    <property type="protein sequence ID" value="CAF1686725.1"/>
    <property type="molecule type" value="Genomic_DNA"/>
</dbReference>
<comment type="caution">
    <text evidence="1">The sequence shown here is derived from an EMBL/GenBank/DDBJ whole genome shotgun (WGS) entry which is preliminary data.</text>
</comment>
<feature type="non-terminal residue" evidence="1">
    <location>
        <position position="66"/>
    </location>
</feature>
<accession>A0A816HC93</accession>
<name>A0A816HC93_ADIRI</name>
<dbReference type="Proteomes" id="UP000663828">
    <property type="component" value="Unassembled WGS sequence"/>
</dbReference>
<protein>
    <submittedName>
        <fullName evidence="1">Uncharacterized protein</fullName>
    </submittedName>
</protein>